<sequence length="367" mass="41850">MSSLLSYAGWYFLPSLVASWVQSFYYSVTIRAGEPKPTPGSPRYLRHRRNIQIGVIAVYLLYTIYEADWSLQRSGDFYQDLGLTPDVDVKAINSKFRKLTLIHHPDKVHGDAKAEAEQYYVHINQARETLIDPVKRFAYDRFGPEILEYKHCKTIGDYVKTGAMRIAPSYAALGFLLLVSNFLGYLEAGRYWRYFTFAAMLAFEAYTITRPTGPAIATRVLNPLFQTFNLHAPYLPFQILALARRTAIAIYIALSQIQPLIALTFINRSGSMASEQQVQTQLNRLDALTRSYDLETSRLLTLEMAPFAEDADRQRLVREQLKEWLVQNTIRSDPEVRDAMGRVLKRKREGVPAGAKGTRSLRSQSTS</sequence>
<dbReference type="SMART" id="SM00271">
    <property type="entry name" value="DnaJ"/>
    <property type="match status" value="1"/>
</dbReference>
<dbReference type="InterPro" id="IPR036869">
    <property type="entry name" value="J_dom_sf"/>
</dbReference>
<dbReference type="InterPro" id="IPR001623">
    <property type="entry name" value="DnaJ_domain"/>
</dbReference>
<dbReference type="PANTHER" id="PTHR24074">
    <property type="entry name" value="CO-CHAPERONE PROTEIN DJLA"/>
    <property type="match status" value="1"/>
</dbReference>
<dbReference type="GeneID" id="54416812"/>
<feature type="domain" description="J" evidence="3">
    <location>
        <begin position="76"/>
        <end position="143"/>
    </location>
</feature>
<proteinExistence type="predicted"/>
<dbReference type="Proteomes" id="UP000504638">
    <property type="component" value="Unplaced"/>
</dbReference>
<dbReference type="PRINTS" id="PR00625">
    <property type="entry name" value="JDOMAIN"/>
</dbReference>
<dbReference type="RefSeq" id="XP_033535511.1">
    <property type="nucleotide sequence ID" value="XM_033676242.1"/>
</dbReference>
<accession>A0A6G1G7L8</accession>
<dbReference type="EMBL" id="ML975154">
    <property type="protein sequence ID" value="KAF1813880.1"/>
    <property type="molecule type" value="Genomic_DNA"/>
</dbReference>
<dbReference type="PROSITE" id="PS50076">
    <property type="entry name" value="DNAJ_2"/>
    <property type="match status" value="1"/>
</dbReference>
<feature type="transmembrane region" description="Helical" evidence="2">
    <location>
        <begin position="167"/>
        <end position="186"/>
    </location>
</feature>
<evidence type="ECO:0000313" key="5">
    <source>
        <dbReference type="Proteomes" id="UP000504638"/>
    </source>
</evidence>
<reference evidence="6" key="3">
    <citation type="submission" date="2025-04" db="UniProtKB">
        <authorList>
            <consortium name="RefSeq"/>
        </authorList>
    </citation>
    <scope>IDENTIFICATION</scope>
    <source>
        <strain evidence="6">CBS 781.70</strain>
    </source>
</reference>
<keyword evidence="2" id="KW-1133">Transmembrane helix</keyword>
<evidence type="ECO:0000259" key="3">
    <source>
        <dbReference type="PROSITE" id="PS50076"/>
    </source>
</evidence>
<evidence type="ECO:0000256" key="2">
    <source>
        <dbReference type="SAM" id="Phobius"/>
    </source>
</evidence>
<keyword evidence="2" id="KW-0812">Transmembrane</keyword>
<keyword evidence="2" id="KW-0472">Membrane</keyword>
<dbReference type="SUPFAM" id="SSF46565">
    <property type="entry name" value="Chaperone J-domain"/>
    <property type="match status" value="1"/>
</dbReference>
<evidence type="ECO:0000313" key="4">
    <source>
        <dbReference type="EMBL" id="KAF1813880.1"/>
    </source>
</evidence>
<dbReference type="InterPro" id="IPR050817">
    <property type="entry name" value="DjlA_DnaK_co-chaperone"/>
</dbReference>
<dbReference type="OrthoDB" id="436519at2759"/>
<feature type="region of interest" description="Disordered" evidence="1">
    <location>
        <begin position="344"/>
        <end position="367"/>
    </location>
</feature>
<reference evidence="6" key="2">
    <citation type="submission" date="2020-04" db="EMBL/GenBank/DDBJ databases">
        <authorList>
            <consortium name="NCBI Genome Project"/>
        </authorList>
    </citation>
    <scope>NUCLEOTIDE SEQUENCE</scope>
    <source>
        <strain evidence="6">CBS 781.70</strain>
    </source>
</reference>
<dbReference type="Pfam" id="PF00226">
    <property type="entry name" value="DnaJ"/>
    <property type="match status" value="1"/>
</dbReference>
<protein>
    <submittedName>
        <fullName evidence="4 6">Membrane associated DnaJ chaperone-like protein</fullName>
    </submittedName>
</protein>
<reference evidence="4 6" key="1">
    <citation type="submission" date="2020-01" db="EMBL/GenBank/DDBJ databases">
        <authorList>
            <consortium name="DOE Joint Genome Institute"/>
            <person name="Haridas S."/>
            <person name="Albert R."/>
            <person name="Binder M."/>
            <person name="Bloem J."/>
            <person name="Labutti K."/>
            <person name="Salamov A."/>
            <person name="Andreopoulos B."/>
            <person name="Baker S.E."/>
            <person name="Barry K."/>
            <person name="Bills G."/>
            <person name="Bluhm B.H."/>
            <person name="Cannon C."/>
            <person name="Castanera R."/>
            <person name="Culley D.E."/>
            <person name="Daum C."/>
            <person name="Ezra D."/>
            <person name="Gonzalez J.B."/>
            <person name="Henrissat B."/>
            <person name="Kuo A."/>
            <person name="Liang C."/>
            <person name="Lipzen A."/>
            <person name="Lutzoni F."/>
            <person name="Magnuson J."/>
            <person name="Mondo S."/>
            <person name="Nolan M."/>
            <person name="Ohm R."/>
            <person name="Pangilinan J."/>
            <person name="Park H.-J."/>
            <person name="Ramirez L."/>
            <person name="Alfaro M."/>
            <person name="Sun H."/>
            <person name="Tritt A."/>
            <person name="Yoshinaga Y."/>
            <person name="Zwiers L.-H."/>
            <person name="Turgeon B.G."/>
            <person name="Goodwin S.B."/>
            <person name="Spatafora J.W."/>
            <person name="Crous P.W."/>
            <person name="Grigoriev I.V."/>
        </authorList>
    </citation>
    <scope>NUCLEOTIDE SEQUENCE</scope>
    <source>
        <strain evidence="4 6">CBS 781.70</strain>
    </source>
</reference>
<keyword evidence="5" id="KW-1185">Reference proteome</keyword>
<name>A0A6G1G7L8_9PEZI</name>
<evidence type="ECO:0000313" key="6">
    <source>
        <dbReference type="RefSeq" id="XP_033535511.1"/>
    </source>
</evidence>
<evidence type="ECO:0000256" key="1">
    <source>
        <dbReference type="SAM" id="MobiDB-lite"/>
    </source>
</evidence>
<dbReference type="CDD" id="cd06257">
    <property type="entry name" value="DnaJ"/>
    <property type="match status" value="1"/>
</dbReference>
<dbReference type="Gene3D" id="1.10.287.110">
    <property type="entry name" value="DnaJ domain"/>
    <property type="match status" value="1"/>
</dbReference>
<feature type="transmembrane region" description="Helical" evidence="2">
    <location>
        <begin position="6"/>
        <end position="28"/>
    </location>
</feature>
<gene>
    <name evidence="4 6" type="ORF">P152DRAFT_394241</name>
</gene>
<organism evidence="4">
    <name type="scientific">Eremomyces bilateralis CBS 781.70</name>
    <dbReference type="NCBI Taxonomy" id="1392243"/>
    <lineage>
        <taxon>Eukaryota</taxon>
        <taxon>Fungi</taxon>
        <taxon>Dikarya</taxon>
        <taxon>Ascomycota</taxon>
        <taxon>Pezizomycotina</taxon>
        <taxon>Dothideomycetes</taxon>
        <taxon>Dothideomycetes incertae sedis</taxon>
        <taxon>Eremomycetales</taxon>
        <taxon>Eremomycetaceae</taxon>
        <taxon>Eremomyces</taxon>
    </lineage>
</organism>
<dbReference type="AlphaFoldDB" id="A0A6G1G7L8"/>